<dbReference type="InterPro" id="IPR011008">
    <property type="entry name" value="Dimeric_a/b-barrel"/>
</dbReference>
<dbReference type="Gene3D" id="3.30.70.100">
    <property type="match status" value="1"/>
</dbReference>
<dbReference type="SUPFAM" id="SSF54909">
    <property type="entry name" value="Dimeric alpha+beta barrel"/>
    <property type="match status" value="1"/>
</dbReference>
<accession>A0A093XKV4</accession>
<dbReference type="EMBL" id="JPOX01000021">
    <property type="protein sequence ID" value="KFX45878.1"/>
    <property type="molecule type" value="Genomic_DNA"/>
</dbReference>
<comment type="caution">
    <text evidence="1">The sequence shown here is derived from an EMBL/GenBank/DDBJ whole genome shotgun (WGS) entry which is preliminary data.</text>
</comment>
<reference evidence="1" key="2">
    <citation type="journal article" date="2014" name="PLoS Genet.">
        <title>Signature gene expression reveals novel clues to the molecular mechanisms of dimorphic transition in Penicillium marneffei.</title>
        <authorList>
            <person name="Yang E."/>
            <person name="Wang G."/>
            <person name="Cai J."/>
            <person name="Woo P.C."/>
            <person name="Lau S.K."/>
            <person name="Yuen K.-Y."/>
            <person name="Chow W.-N."/>
            <person name="Lin X."/>
        </authorList>
    </citation>
    <scope>NUCLEOTIDE SEQUENCE</scope>
    <source>
        <strain evidence="1">PM1</strain>
    </source>
</reference>
<dbReference type="PANTHER" id="PTHR40257">
    <property type="match status" value="1"/>
</dbReference>
<reference key="1">
    <citation type="journal article" date="2014" name="PLoS Genet.">
        <title>Signature Gene Expression Reveals Novel Clues to the Molecular Mechanisms of Dimorphic Transition in Penicillium marneffei.</title>
        <authorList>
            <person name="Yang E."/>
            <person name="Wang G."/>
            <person name="Cai J."/>
            <person name="Woo P.C."/>
            <person name="Lau S.K."/>
            <person name="Yuen K.-Y."/>
            <person name="Chow W.-N."/>
            <person name="Lin X."/>
        </authorList>
    </citation>
    <scope>NUCLEOTIDE SEQUENCE [LARGE SCALE GENOMIC DNA]</scope>
    <source>
        <strain>PM1</strain>
    </source>
</reference>
<protein>
    <submittedName>
        <fullName evidence="1">Uncharacterized protein</fullName>
    </submittedName>
</protein>
<feature type="non-terminal residue" evidence="1">
    <location>
        <position position="1"/>
    </location>
</feature>
<dbReference type="AlphaFoldDB" id="A0A093XKV4"/>
<evidence type="ECO:0000313" key="1">
    <source>
        <dbReference type="EMBL" id="KFX45878.1"/>
    </source>
</evidence>
<sequence length="264" mass="29506">ILLPHTTECIIYLLALASPVQDFTTALAELPEEQRPVLTTEAVRWIFPPTAFSVHELTTTHWDITACFKAPGPFSIHPNLSKLIKSSWSISFAVPSALLASLATTQSELAASNWPRSRELDLLTDSDLRKSDTISSVDSAEVTSGLKTWMESFSKDQEEKQHSQDIIMFNLLAFKDMAKYRKYQDAFVAGVGVRHGVRPLLYGEVINSSLQNQGKSPWEMVALVYYPSPLHFGDMLSSPDYKEISHKYRDGSLVDNPILCLSNI</sequence>
<proteinExistence type="predicted"/>
<organism evidence="1">
    <name type="scientific">Talaromyces marneffei PM1</name>
    <dbReference type="NCBI Taxonomy" id="1077442"/>
    <lineage>
        <taxon>Eukaryota</taxon>
        <taxon>Fungi</taxon>
        <taxon>Dikarya</taxon>
        <taxon>Ascomycota</taxon>
        <taxon>Pezizomycotina</taxon>
        <taxon>Eurotiomycetes</taxon>
        <taxon>Eurotiomycetidae</taxon>
        <taxon>Eurotiales</taxon>
        <taxon>Trichocomaceae</taxon>
        <taxon>Talaromyces</taxon>
        <taxon>Talaromyces sect. Talaromyces</taxon>
    </lineage>
</organism>
<dbReference type="PANTHER" id="PTHR40257:SF1">
    <property type="entry name" value="DUF1330 DOMAIN-CONTAINING PROTEIN"/>
    <property type="match status" value="1"/>
</dbReference>
<name>A0A093XKV4_TALMA</name>
<gene>
    <name evidence="1" type="ORF">GQ26_0210820</name>
</gene>